<proteinExistence type="predicted"/>
<name>A0ABT6TKU2_9BACL</name>
<dbReference type="Proteomes" id="UP001161691">
    <property type="component" value="Unassembled WGS sequence"/>
</dbReference>
<comment type="caution">
    <text evidence="1">The sequence shown here is derived from an EMBL/GenBank/DDBJ whole genome shotgun (WGS) entry which is preliminary data.</text>
</comment>
<dbReference type="RefSeq" id="WP_282910242.1">
    <property type="nucleotide sequence ID" value="NZ_JAGRPV010000001.1"/>
</dbReference>
<protein>
    <submittedName>
        <fullName evidence="1">Uncharacterized protein</fullName>
    </submittedName>
</protein>
<dbReference type="EMBL" id="JAGRPV010000001">
    <property type="protein sequence ID" value="MDI4647478.1"/>
    <property type="molecule type" value="Genomic_DNA"/>
</dbReference>
<keyword evidence="2" id="KW-1185">Reference proteome</keyword>
<evidence type="ECO:0000313" key="2">
    <source>
        <dbReference type="Proteomes" id="UP001161691"/>
    </source>
</evidence>
<evidence type="ECO:0000313" key="1">
    <source>
        <dbReference type="EMBL" id="MDI4647478.1"/>
    </source>
</evidence>
<gene>
    <name evidence="1" type="ORF">KB449_21085</name>
</gene>
<accession>A0ABT6TKU2</accession>
<reference evidence="1" key="1">
    <citation type="submission" date="2023-04" db="EMBL/GenBank/DDBJ databases">
        <title>Comparative genomic analysis of Cohnella hashimotonis sp. nov., isolated from the International Space Station.</title>
        <authorList>
            <person name="Venkateswaran K."/>
            <person name="Simpson A."/>
        </authorList>
    </citation>
    <scope>NUCLEOTIDE SEQUENCE</scope>
    <source>
        <strain evidence="1">F6_2S_P_1</strain>
    </source>
</reference>
<sequence length="198" mass="22529">MERASIFSIHTIISGENPEYIIINGRALDKITVGSKLYSLDTALDEKSCTVVAIDRNAEDVSSLGVMDFGTISIKTENELFLETQYLYGELVNKYIPTITFDQAKRMAQESAKEDLSQYVKDSTPFLAEVVLEGECCWFFFHNPDIEIPEYAWATRMLSVKAVSKKGDMNKTYNYSDDPIKLNDYLQTMSSYFKRKGT</sequence>
<organism evidence="1 2">
    <name type="scientific">Cohnella hashimotonis</name>
    <dbReference type="NCBI Taxonomy" id="2826895"/>
    <lineage>
        <taxon>Bacteria</taxon>
        <taxon>Bacillati</taxon>
        <taxon>Bacillota</taxon>
        <taxon>Bacilli</taxon>
        <taxon>Bacillales</taxon>
        <taxon>Paenibacillaceae</taxon>
        <taxon>Cohnella</taxon>
    </lineage>
</organism>